<evidence type="ECO:0000313" key="4">
    <source>
        <dbReference type="Proteomes" id="UP000305792"/>
    </source>
</evidence>
<protein>
    <submittedName>
        <fullName evidence="3">GNAT family N-acetyltransferase</fullName>
    </submittedName>
</protein>
<accession>A0A4S8PL02</accession>
<evidence type="ECO:0000259" key="2">
    <source>
        <dbReference type="PROSITE" id="PS51186"/>
    </source>
</evidence>
<name>A0A4S8PL02_9ACTN</name>
<dbReference type="RefSeq" id="WP_136529622.1">
    <property type="nucleotide sequence ID" value="NZ_STGX01000006.1"/>
</dbReference>
<dbReference type="CDD" id="cd04301">
    <property type="entry name" value="NAT_SF"/>
    <property type="match status" value="1"/>
</dbReference>
<keyword evidence="4" id="KW-1185">Reference proteome</keyword>
<dbReference type="InterPro" id="IPR050769">
    <property type="entry name" value="NAT_camello-type"/>
</dbReference>
<dbReference type="OrthoDB" id="273614at2"/>
<proteinExistence type="predicted"/>
<dbReference type="SUPFAM" id="SSF55729">
    <property type="entry name" value="Acyl-CoA N-acyltransferases (Nat)"/>
    <property type="match status" value="1"/>
</dbReference>
<dbReference type="InterPro" id="IPR000182">
    <property type="entry name" value="GNAT_dom"/>
</dbReference>
<keyword evidence="1 3" id="KW-0808">Transferase</keyword>
<dbReference type="InterPro" id="IPR016181">
    <property type="entry name" value="Acyl_CoA_acyltransferase"/>
</dbReference>
<dbReference type="PROSITE" id="PS51186">
    <property type="entry name" value="GNAT"/>
    <property type="match status" value="1"/>
</dbReference>
<reference evidence="3 4" key="1">
    <citation type="journal article" date="2018" name="Int. J. Syst. Evol. Microbiol.">
        <title>Glycomyces paridis sp. nov., isolated from the medicinal plant Paris polyphylla.</title>
        <authorList>
            <person name="Fang X.M."/>
            <person name="Bai J.L."/>
            <person name="Su J."/>
            <person name="Zhao L.L."/>
            <person name="Liu H.Y."/>
            <person name="Ma B.P."/>
            <person name="Zhang Y.Q."/>
            <person name="Yu L.Y."/>
        </authorList>
    </citation>
    <scope>NUCLEOTIDE SEQUENCE [LARGE SCALE GENOMIC DNA]</scope>
    <source>
        <strain evidence="3 4">CPCC 204357</strain>
    </source>
</reference>
<organism evidence="3 4">
    <name type="scientific">Glycomyces paridis</name>
    <dbReference type="NCBI Taxonomy" id="2126555"/>
    <lineage>
        <taxon>Bacteria</taxon>
        <taxon>Bacillati</taxon>
        <taxon>Actinomycetota</taxon>
        <taxon>Actinomycetes</taxon>
        <taxon>Glycomycetales</taxon>
        <taxon>Glycomycetaceae</taxon>
        <taxon>Glycomyces</taxon>
    </lineage>
</organism>
<dbReference type="AlphaFoldDB" id="A0A4S8PL02"/>
<comment type="caution">
    <text evidence="3">The sequence shown here is derived from an EMBL/GenBank/DDBJ whole genome shotgun (WGS) entry which is preliminary data.</text>
</comment>
<evidence type="ECO:0000256" key="1">
    <source>
        <dbReference type="ARBA" id="ARBA00022679"/>
    </source>
</evidence>
<dbReference type="PANTHER" id="PTHR13947">
    <property type="entry name" value="GNAT FAMILY N-ACETYLTRANSFERASE"/>
    <property type="match status" value="1"/>
</dbReference>
<dbReference type="Pfam" id="PF00583">
    <property type="entry name" value="Acetyltransf_1"/>
    <property type="match status" value="1"/>
</dbReference>
<feature type="domain" description="N-acetyltransferase" evidence="2">
    <location>
        <begin position="1"/>
        <end position="164"/>
    </location>
</feature>
<gene>
    <name evidence="3" type="ORF">E9998_10345</name>
</gene>
<dbReference type="PANTHER" id="PTHR13947:SF37">
    <property type="entry name" value="LD18367P"/>
    <property type="match status" value="1"/>
</dbReference>
<dbReference type="GO" id="GO:0008080">
    <property type="term" value="F:N-acetyltransferase activity"/>
    <property type="evidence" value="ECO:0007669"/>
    <property type="project" value="InterPro"/>
</dbReference>
<dbReference type="Proteomes" id="UP000305792">
    <property type="component" value="Unassembled WGS sequence"/>
</dbReference>
<dbReference type="EMBL" id="STGX01000006">
    <property type="protein sequence ID" value="THV29129.1"/>
    <property type="molecule type" value="Genomic_DNA"/>
</dbReference>
<dbReference type="Gene3D" id="3.40.630.30">
    <property type="match status" value="1"/>
</dbReference>
<sequence>MTEASAPVLRGLRPGDLGWIVYSQGKGYAEHYGWNGEYEALVARIAADFAAAHDPERERGWIAEIDGAPVGSIVCVDAGSGTAKLRLLWVEPSARGAGVGAMLVEACVAYARERGYTSMELWTVSMLAAARRLYQAAGFTLTSEEPVQLFGQEDLTGQVWRLEL</sequence>
<evidence type="ECO:0000313" key="3">
    <source>
        <dbReference type="EMBL" id="THV29129.1"/>
    </source>
</evidence>